<accession>A0A9W3GKL3</accession>
<dbReference type="Pfam" id="PF01092">
    <property type="entry name" value="Ribosomal_S6e"/>
    <property type="match status" value="1"/>
</dbReference>
<dbReference type="PROSITE" id="PS00578">
    <property type="entry name" value="RIBOSOMAL_S6E"/>
    <property type="match status" value="1"/>
</dbReference>
<evidence type="ECO:0000256" key="1">
    <source>
        <dbReference type="ARBA" id="ARBA00009312"/>
    </source>
</evidence>
<dbReference type="InterPro" id="IPR014401">
    <property type="entry name" value="Ribosomal_eS6-like"/>
</dbReference>
<gene>
    <name evidence="6 7" type="primary">LOC105077284</name>
</gene>
<evidence type="ECO:0000313" key="6">
    <source>
        <dbReference type="RefSeq" id="XP_045380686.1"/>
    </source>
</evidence>
<sequence length="289" mass="33216">MKLNVSFPATGCQKLIEVDDERKLRTFYEKRMATEVAADALGEEWKGYVVRISGGNDKQGFPMKQGVLTHGRVCLLLSKGHSRSRPRRTGERKRRSVRGCIVGANLSVLNLVIVKKGEKDMPGLTDTTTPRRLEPKRASRICKLFNLSKEDDVRQYVVTKPLNKEGKKPRTKAPKRASRICKLFNLSKEDDVRQYVVTKPLNKEGKKPRTKAPKIQRLVTRHVLQHKRRRIALKKQHTKNKEEAAEYAKLLAKRMEAKEKRQEQTAKRRRLSSLRASTSKSESSQNEMF</sequence>
<dbReference type="InterPro" id="IPR018282">
    <property type="entry name" value="Ribosomal_eS6_CS"/>
</dbReference>
<organism evidence="7">
    <name type="scientific">Camelus bactrianus</name>
    <name type="common">Bactrian camel</name>
    <dbReference type="NCBI Taxonomy" id="9837"/>
    <lineage>
        <taxon>Eukaryota</taxon>
        <taxon>Metazoa</taxon>
        <taxon>Chordata</taxon>
        <taxon>Craniata</taxon>
        <taxon>Vertebrata</taxon>
        <taxon>Euteleostomi</taxon>
        <taxon>Mammalia</taxon>
        <taxon>Eutheria</taxon>
        <taxon>Laurasiatheria</taxon>
        <taxon>Artiodactyla</taxon>
        <taxon>Tylopoda</taxon>
        <taxon>Camelidae</taxon>
        <taxon>Camelus</taxon>
    </lineage>
</organism>
<evidence type="ECO:0000256" key="2">
    <source>
        <dbReference type="ARBA" id="ARBA00022980"/>
    </source>
</evidence>
<evidence type="ECO:0000313" key="7">
    <source>
        <dbReference type="RefSeq" id="XP_045380687.1"/>
    </source>
</evidence>
<feature type="compositionally biased region" description="Low complexity" evidence="5">
    <location>
        <begin position="273"/>
        <end position="289"/>
    </location>
</feature>
<dbReference type="RefSeq" id="XP_045380687.1">
    <property type="nucleotide sequence ID" value="XM_045524731.1"/>
</dbReference>
<comment type="similarity">
    <text evidence="1 4">Belongs to the eukaryotic ribosomal protein eS6 family.</text>
</comment>
<keyword evidence="2 4" id="KW-0689">Ribosomal protein</keyword>
<evidence type="ECO:0000256" key="4">
    <source>
        <dbReference type="PIRNR" id="PIRNR002129"/>
    </source>
</evidence>
<reference evidence="6 7" key="1">
    <citation type="submission" date="2025-04" db="UniProtKB">
        <authorList>
            <consortium name="RefSeq"/>
        </authorList>
    </citation>
    <scope>IDENTIFICATION</scope>
    <source>
        <tissue evidence="6 7">Blood</tissue>
    </source>
</reference>
<feature type="region of interest" description="Disordered" evidence="5">
    <location>
        <begin position="256"/>
        <end position="289"/>
    </location>
</feature>
<dbReference type="RefSeq" id="XP_045380686.1">
    <property type="nucleotide sequence ID" value="XM_045524730.1"/>
</dbReference>
<feature type="compositionally biased region" description="Basic and acidic residues" evidence="5">
    <location>
        <begin position="256"/>
        <end position="266"/>
    </location>
</feature>
<keyword evidence="3 4" id="KW-0687">Ribonucleoprotein</keyword>
<dbReference type="GO" id="GO:0005840">
    <property type="term" value="C:ribosome"/>
    <property type="evidence" value="ECO:0007669"/>
    <property type="project" value="UniProtKB-KW"/>
</dbReference>
<name>A0A9W3GKL3_CAMBA</name>
<dbReference type="SMART" id="SM01405">
    <property type="entry name" value="Ribosomal_S6e"/>
    <property type="match status" value="1"/>
</dbReference>
<protein>
    <recommendedName>
        <fullName evidence="4">40S ribosomal protein S6</fullName>
    </recommendedName>
</protein>
<dbReference type="Gene3D" id="1.20.5.2650">
    <property type="match status" value="2"/>
</dbReference>
<dbReference type="GO" id="GO:0003735">
    <property type="term" value="F:structural constituent of ribosome"/>
    <property type="evidence" value="ECO:0007669"/>
    <property type="project" value="InterPro"/>
</dbReference>
<dbReference type="GO" id="GO:0006412">
    <property type="term" value="P:translation"/>
    <property type="evidence" value="ECO:0007669"/>
    <property type="project" value="InterPro"/>
</dbReference>
<dbReference type="PANTHER" id="PTHR11502">
    <property type="entry name" value="40S RIBOSOMAL PROTEIN S6"/>
    <property type="match status" value="1"/>
</dbReference>
<proteinExistence type="inferred from homology"/>
<evidence type="ECO:0000256" key="3">
    <source>
        <dbReference type="ARBA" id="ARBA00023274"/>
    </source>
</evidence>
<dbReference type="InterPro" id="IPR001377">
    <property type="entry name" value="Ribosomal_eS6"/>
</dbReference>
<dbReference type="PIRSF" id="PIRSF002129">
    <property type="entry name" value="Ribosom_S6_euk"/>
    <property type="match status" value="1"/>
</dbReference>
<dbReference type="FunFam" id="1.20.5.2650:FF:000001">
    <property type="entry name" value="40S ribosomal protein S6"/>
    <property type="match status" value="1"/>
</dbReference>
<evidence type="ECO:0000256" key="5">
    <source>
        <dbReference type="SAM" id="MobiDB-lite"/>
    </source>
</evidence>
<dbReference type="AlphaFoldDB" id="A0A9W3GKL3"/>
<dbReference type="GO" id="GO:1990904">
    <property type="term" value="C:ribonucleoprotein complex"/>
    <property type="evidence" value="ECO:0007669"/>
    <property type="project" value="UniProtKB-KW"/>
</dbReference>